<evidence type="ECO:0000256" key="5">
    <source>
        <dbReference type="ARBA" id="ARBA00023136"/>
    </source>
</evidence>
<evidence type="ECO:0000256" key="4">
    <source>
        <dbReference type="ARBA" id="ARBA00022989"/>
    </source>
</evidence>
<proteinExistence type="predicted"/>
<keyword evidence="4 6" id="KW-1133">Transmembrane helix</keyword>
<accession>A0ABS9NKX2</accession>
<evidence type="ECO:0000256" key="2">
    <source>
        <dbReference type="ARBA" id="ARBA00022475"/>
    </source>
</evidence>
<feature type="transmembrane region" description="Helical" evidence="6">
    <location>
        <begin position="45"/>
        <end position="66"/>
    </location>
</feature>
<feature type="transmembrane region" description="Helical" evidence="6">
    <location>
        <begin position="132"/>
        <end position="148"/>
    </location>
</feature>
<dbReference type="InterPro" id="IPR051791">
    <property type="entry name" value="Pra-immunoreactive"/>
</dbReference>
<protein>
    <submittedName>
        <fullName evidence="8">RDD family protein</fullName>
    </submittedName>
</protein>
<dbReference type="PANTHER" id="PTHR36115:SF10">
    <property type="entry name" value="RDD DOMAIN-CONTAINING PROTEIN"/>
    <property type="match status" value="1"/>
</dbReference>
<dbReference type="EMBL" id="JAKOOW010000006">
    <property type="protein sequence ID" value="MCG6503315.1"/>
    <property type="molecule type" value="Genomic_DNA"/>
</dbReference>
<evidence type="ECO:0000256" key="6">
    <source>
        <dbReference type="SAM" id="Phobius"/>
    </source>
</evidence>
<feature type="transmembrane region" description="Helical" evidence="6">
    <location>
        <begin position="103"/>
        <end position="120"/>
    </location>
</feature>
<dbReference type="Proteomes" id="UP001298424">
    <property type="component" value="Unassembled WGS sequence"/>
</dbReference>
<dbReference type="Pfam" id="PF06271">
    <property type="entry name" value="RDD"/>
    <property type="match status" value="1"/>
</dbReference>
<feature type="transmembrane region" description="Helical" evidence="6">
    <location>
        <begin position="12"/>
        <end position="39"/>
    </location>
</feature>
<keyword evidence="3 6" id="KW-0812">Transmembrane</keyword>
<gene>
    <name evidence="8" type="ORF">MB824_02230</name>
</gene>
<evidence type="ECO:0000259" key="7">
    <source>
        <dbReference type="Pfam" id="PF06271"/>
    </source>
</evidence>
<dbReference type="InterPro" id="IPR010432">
    <property type="entry name" value="RDD"/>
</dbReference>
<evidence type="ECO:0000256" key="3">
    <source>
        <dbReference type="ARBA" id="ARBA00022692"/>
    </source>
</evidence>
<evidence type="ECO:0000313" key="8">
    <source>
        <dbReference type="EMBL" id="MCG6503315.1"/>
    </source>
</evidence>
<organism evidence="8 9">
    <name type="scientific">Kingella pumchi</name>
    <dbReference type="NCBI Taxonomy" id="2779506"/>
    <lineage>
        <taxon>Bacteria</taxon>
        <taxon>Pseudomonadati</taxon>
        <taxon>Pseudomonadota</taxon>
        <taxon>Betaproteobacteria</taxon>
        <taxon>Neisseriales</taxon>
        <taxon>Neisseriaceae</taxon>
        <taxon>Kingella</taxon>
    </lineage>
</organism>
<comment type="subcellular location">
    <subcellularLocation>
        <location evidence="1">Cell membrane</location>
        <topology evidence="1">Multi-pass membrane protein</topology>
    </subcellularLocation>
</comment>
<keyword evidence="5 6" id="KW-0472">Membrane</keyword>
<dbReference type="RefSeq" id="WP_238745564.1">
    <property type="nucleotide sequence ID" value="NZ_JAKOOW010000006.1"/>
</dbReference>
<sequence length="177" mass="19258">MNRPAPLPRRAAALIYEALMVGAVSAAAGLAAGIANTLIVRLLPAATALTVPLTGLLLLAGWWYYFKLNWLREGQTLPMRVWRIGLADTAGGRPTPGHYRRRFAAAAALLVALPLAAYAALRRAGIPPKPAAAAALCWWILPWGFALLNRRRQFLYDYWAGTELTDLRDGARQEAGK</sequence>
<comment type="caution">
    <text evidence="8">The sequence shown here is derived from an EMBL/GenBank/DDBJ whole genome shotgun (WGS) entry which is preliminary data.</text>
</comment>
<name>A0ABS9NKX2_9NEIS</name>
<feature type="domain" description="RDD" evidence="7">
    <location>
        <begin position="5"/>
        <end position="161"/>
    </location>
</feature>
<keyword evidence="9" id="KW-1185">Reference proteome</keyword>
<dbReference type="PANTHER" id="PTHR36115">
    <property type="entry name" value="PROLINE-RICH ANTIGEN HOMOLOG-RELATED"/>
    <property type="match status" value="1"/>
</dbReference>
<keyword evidence="2" id="KW-1003">Cell membrane</keyword>
<evidence type="ECO:0000313" key="9">
    <source>
        <dbReference type="Proteomes" id="UP001298424"/>
    </source>
</evidence>
<evidence type="ECO:0000256" key="1">
    <source>
        <dbReference type="ARBA" id="ARBA00004651"/>
    </source>
</evidence>
<reference evidence="8 9" key="1">
    <citation type="submission" date="2022-02" db="EMBL/GenBank/DDBJ databases">
        <title>Genome sequence data of Kingella unionensis sp. nov. strain CICC 24913 (CCUG 75125).</title>
        <authorList>
            <person name="Xiao M."/>
        </authorList>
    </citation>
    <scope>NUCLEOTIDE SEQUENCE [LARGE SCALE GENOMIC DNA]</scope>
    <source>
        <strain evidence="8 9">CICC 24913</strain>
    </source>
</reference>